<evidence type="ECO:0000256" key="2">
    <source>
        <dbReference type="SAM" id="SignalP"/>
    </source>
</evidence>
<dbReference type="InterPro" id="IPR031983">
    <property type="entry name" value="DUF4786"/>
</dbReference>
<keyword evidence="2" id="KW-0732">Signal</keyword>
<evidence type="ECO:0000313" key="4">
    <source>
        <dbReference type="Proteomes" id="UP000494040"/>
    </source>
</evidence>
<evidence type="ECO:0000256" key="1">
    <source>
        <dbReference type="SAM" id="MobiDB-lite"/>
    </source>
</evidence>
<dbReference type="EnsemblMetazoa" id="XM_014391546.2">
    <property type="protein sequence ID" value="XP_014247032.1"/>
    <property type="gene ID" value="LOC106665249"/>
</dbReference>
<evidence type="ECO:0000313" key="3">
    <source>
        <dbReference type="EnsemblMetazoa" id="XP_014247042.1"/>
    </source>
</evidence>
<dbReference type="AlphaFoldDB" id="A0A8I6TFP5"/>
<feature type="chain" id="PRO_5036269621" evidence="2">
    <location>
        <begin position="20"/>
        <end position="219"/>
    </location>
</feature>
<dbReference type="EnsemblMetazoa" id="XM_014391556.2">
    <property type="protein sequence ID" value="XP_014247042.1"/>
    <property type="gene ID" value="LOC106665249"/>
</dbReference>
<reference evidence="3" key="1">
    <citation type="submission" date="2022-01" db="UniProtKB">
        <authorList>
            <consortium name="EnsemblMetazoa"/>
        </authorList>
    </citation>
    <scope>IDENTIFICATION</scope>
</reference>
<accession>A0A8I6TFP5</accession>
<protein>
    <submittedName>
        <fullName evidence="3">Uncharacterized protein</fullName>
    </submittedName>
</protein>
<dbReference type="RefSeq" id="XP_014247032.1">
    <property type="nucleotide sequence ID" value="XM_014391546.2"/>
</dbReference>
<dbReference type="Pfam" id="PF16027">
    <property type="entry name" value="DUF4786"/>
    <property type="match status" value="1"/>
</dbReference>
<feature type="signal peptide" evidence="2">
    <location>
        <begin position="1"/>
        <end position="19"/>
    </location>
</feature>
<dbReference type="OMA" id="PARVYHW"/>
<organism evidence="3 4">
    <name type="scientific">Cimex lectularius</name>
    <name type="common">Bed bug</name>
    <name type="synonym">Acanthia lectularia</name>
    <dbReference type="NCBI Taxonomy" id="79782"/>
    <lineage>
        <taxon>Eukaryota</taxon>
        <taxon>Metazoa</taxon>
        <taxon>Ecdysozoa</taxon>
        <taxon>Arthropoda</taxon>
        <taxon>Hexapoda</taxon>
        <taxon>Insecta</taxon>
        <taxon>Pterygota</taxon>
        <taxon>Neoptera</taxon>
        <taxon>Paraneoptera</taxon>
        <taxon>Hemiptera</taxon>
        <taxon>Heteroptera</taxon>
        <taxon>Panheteroptera</taxon>
        <taxon>Cimicomorpha</taxon>
        <taxon>Cimicidae</taxon>
        <taxon>Cimex</taxon>
    </lineage>
</organism>
<feature type="region of interest" description="Disordered" evidence="1">
    <location>
        <begin position="67"/>
        <end position="89"/>
    </location>
</feature>
<dbReference type="OrthoDB" id="6609132at2759"/>
<dbReference type="KEGG" id="clec:106665249"/>
<dbReference type="RefSeq" id="XP_014247042.1">
    <property type="nucleotide sequence ID" value="XM_014391556.2"/>
</dbReference>
<proteinExistence type="predicted"/>
<dbReference type="Proteomes" id="UP000494040">
    <property type="component" value="Unassembled WGS sequence"/>
</dbReference>
<dbReference type="GeneID" id="106665249"/>
<name>A0A8I6TFP5_CIMLE</name>
<sequence>MELNWSVILFALSLSVALSASVRKETERNEVTKTTTEEGPRMLPVRVETGNKRKTTADVLRHIGMTRMKNPGSHHRKRLASQSRKSHSGDSHMYIIKLPHNPYYYDSEPAKGSSQSHNVNRIPVSFKSNGKPGKIYHWNLPEVKKMVARKTSAKAKDANQVFKPTIWVGDEPHRRVSYYKPKKPSKNAFQKYFPGNGKPHALYVIESKKRTGSLHRIKE</sequence>
<keyword evidence="4" id="KW-1185">Reference proteome</keyword>